<proteinExistence type="predicted"/>
<dbReference type="Gene3D" id="3.10.180.10">
    <property type="entry name" value="2,3-Dihydroxybiphenyl 1,2-Dioxygenase, domain 1"/>
    <property type="match status" value="1"/>
</dbReference>
<comment type="caution">
    <text evidence="2">The sequence shown here is derived from an EMBL/GenBank/DDBJ whole genome shotgun (WGS) entry which is preliminary data.</text>
</comment>
<dbReference type="Proteomes" id="UP001143463">
    <property type="component" value="Unassembled WGS sequence"/>
</dbReference>
<dbReference type="PANTHER" id="PTHR36113">
    <property type="entry name" value="LYASE, PUTATIVE-RELATED-RELATED"/>
    <property type="match status" value="1"/>
</dbReference>
<evidence type="ECO:0000313" key="2">
    <source>
        <dbReference type="EMBL" id="GLL10154.1"/>
    </source>
</evidence>
<evidence type="ECO:0000313" key="3">
    <source>
        <dbReference type="Proteomes" id="UP001143463"/>
    </source>
</evidence>
<keyword evidence="3" id="KW-1185">Reference proteome</keyword>
<dbReference type="InterPro" id="IPR037523">
    <property type="entry name" value="VOC_core"/>
</dbReference>
<dbReference type="PANTHER" id="PTHR36113:SF1">
    <property type="entry name" value="GLYOXALASE_BLEOMYCIN RESISTANCE PROTEIN_DIOXYGENASE"/>
    <property type="match status" value="1"/>
</dbReference>
<dbReference type="AlphaFoldDB" id="A0A9W6NUT6"/>
<dbReference type="InterPro" id="IPR051332">
    <property type="entry name" value="Fosfomycin_Res_Enzymes"/>
</dbReference>
<dbReference type="InterPro" id="IPR029068">
    <property type="entry name" value="Glyas_Bleomycin-R_OHBP_Dase"/>
</dbReference>
<dbReference type="EMBL" id="BSFQ01000004">
    <property type="protein sequence ID" value="GLL10154.1"/>
    <property type="molecule type" value="Genomic_DNA"/>
</dbReference>
<dbReference type="PROSITE" id="PS51819">
    <property type="entry name" value="VOC"/>
    <property type="match status" value="1"/>
</dbReference>
<dbReference type="Pfam" id="PF00903">
    <property type="entry name" value="Glyoxalase"/>
    <property type="match status" value="1"/>
</dbReference>
<sequence>MTDTAPADTAPSGSGRPALGGFHHFSATVNDVEDSAAWYERVLGLQRIPASFPHADEARSGYGVVLLDAQSGVILGLHHHEGHERAPADERRTGLDHIAFAVPERADLDRWAEWLDGLGIAHRGVADETDPMPYSVLVFRDPDNIQLELAHMPG</sequence>
<accession>A0A9W6NUT6</accession>
<reference evidence="2" key="1">
    <citation type="journal article" date="2014" name="Int. J. Syst. Evol. Microbiol.">
        <title>Complete genome sequence of Corynebacterium casei LMG S-19264T (=DSM 44701T), isolated from a smear-ripened cheese.</title>
        <authorList>
            <consortium name="US DOE Joint Genome Institute (JGI-PGF)"/>
            <person name="Walter F."/>
            <person name="Albersmeier A."/>
            <person name="Kalinowski J."/>
            <person name="Ruckert C."/>
        </authorList>
    </citation>
    <scope>NUCLEOTIDE SEQUENCE</scope>
    <source>
        <strain evidence="2">VKM Ac-1069</strain>
    </source>
</reference>
<feature type="domain" description="VOC" evidence="1">
    <location>
        <begin position="21"/>
        <end position="152"/>
    </location>
</feature>
<organism evidence="2 3">
    <name type="scientific">Pseudonocardia halophobica</name>
    <dbReference type="NCBI Taxonomy" id="29401"/>
    <lineage>
        <taxon>Bacteria</taxon>
        <taxon>Bacillati</taxon>
        <taxon>Actinomycetota</taxon>
        <taxon>Actinomycetes</taxon>
        <taxon>Pseudonocardiales</taxon>
        <taxon>Pseudonocardiaceae</taxon>
        <taxon>Pseudonocardia</taxon>
    </lineage>
</organism>
<dbReference type="SUPFAM" id="SSF54593">
    <property type="entry name" value="Glyoxalase/Bleomycin resistance protein/Dihydroxybiphenyl dioxygenase"/>
    <property type="match status" value="1"/>
</dbReference>
<evidence type="ECO:0000259" key="1">
    <source>
        <dbReference type="PROSITE" id="PS51819"/>
    </source>
</evidence>
<dbReference type="RefSeq" id="WP_037040467.1">
    <property type="nucleotide sequence ID" value="NZ_BAAAUZ010000001.1"/>
</dbReference>
<gene>
    <name evidence="2" type="primary">yaeR_1</name>
    <name evidence="2" type="ORF">GCM10017577_12940</name>
</gene>
<protein>
    <submittedName>
        <fullName evidence="2">Glyoxalase</fullName>
    </submittedName>
</protein>
<dbReference type="InterPro" id="IPR004360">
    <property type="entry name" value="Glyas_Fos-R_dOase_dom"/>
</dbReference>
<name>A0A9W6NUT6_9PSEU</name>
<reference evidence="2" key="2">
    <citation type="submission" date="2023-01" db="EMBL/GenBank/DDBJ databases">
        <authorList>
            <person name="Sun Q."/>
            <person name="Evtushenko L."/>
        </authorList>
    </citation>
    <scope>NUCLEOTIDE SEQUENCE</scope>
    <source>
        <strain evidence="2">VKM Ac-1069</strain>
    </source>
</reference>